<dbReference type="PANTHER" id="PTHR32479">
    <property type="entry name" value="GLYCOLATE OXIDASE IRON-SULFUR SUBUNIT"/>
    <property type="match status" value="1"/>
</dbReference>
<dbReference type="PANTHER" id="PTHR32479:SF19">
    <property type="entry name" value="ANAEROBIC GLYCEROL-3-PHOSPHATE DEHYDROGENASE SUBUNIT C"/>
    <property type="match status" value="1"/>
</dbReference>
<keyword evidence="4" id="KW-1003">Cell membrane</keyword>
<gene>
    <name evidence="17" type="primary">glpC_1</name>
    <name evidence="17" type="ORF">BN1086_00546</name>
</gene>
<dbReference type="RefSeq" id="WP_199971637.1">
    <property type="nucleotide sequence ID" value="NZ_JADVGH010000002.1"/>
</dbReference>
<comment type="subunit">
    <text evidence="14">Composed of a catalytic GlpA/B dimer and of GlpC.</text>
</comment>
<dbReference type="GO" id="GO:0051539">
    <property type="term" value="F:4 iron, 4 sulfur cluster binding"/>
    <property type="evidence" value="ECO:0007669"/>
    <property type="project" value="UniProtKB-KW"/>
</dbReference>
<proteinExistence type="predicted"/>
<dbReference type="EMBL" id="LK931336">
    <property type="protein sequence ID" value="CDZ82469.1"/>
    <property type="molecule type" value="Genomic_DNA"/>
</dbReference>
<protein>
    <recommendedName>
        <fullName evidence="15">Anaerobic glycerol-3-phosphate dehydrogenase subunit C</fullName>
    </recommendedName>
</protein>
<feature type="domain" description="4Fe-4S ferredoxin-type" evidence="16">
    <location>
        <begin position="1"/>
        <end position="29"/>
    </location>
</feature>
<dbReference type="AlphaFoldDB" id="A0A078LEA1"/>
<evidence type="ECO:0000256" key="6">
    <source>
        <dbReference type="ARBA" id="ARBA00022519"/>
    </source>
</evidence>
<dbReference type="InterPro" id="IPR004017">
    <property type="entry name" value="Cys_rich_dom"/>
</dbReference>
<dbReference type="GO" id="GO:0046872">
    <property type="term" value="F:metal ion binding"/>
    <property type="evidence" value="ECO:0007669"/>
    <property type="project" value="UniProtKB-KW"/>
</dbReference>
<keyword evidence="12" id="KW-0472">Membrane</keyword>
<keyword evidence="3" id="KW-0813">Transport</keyword>
<comment type="function">
    <text evidence="13">Electron transfer protein; may also function as the membrane anchor for the GlpAB dimer.</text>
</comment>
<evidence type="ECO:0000259" key="16">
    <source>
        <dbReference type="PROSITE" id="PS51379"/>
    </source>
</evidence>
<evidence type="ECO:0000256" key="14">
    <source>
        <dbReference type="ARBA" id="ARBA00062466"/>
    </source>
</evidence>
<dbReference type="GO" id="GO:0016491">
    <property type="term" value="F:oxidoreductase activity"/>
    <property type="evidence" value="ECO:0007669"/>
    <property type="project" value="UniProtKB-ARBA"/>
</dbReference>
<dbReference type="Pfam" id="PF02754">
    <property type="entry name" value="CCG"/>
    <property type="match status" value="2"/>
</dbReference>
<evidence type="ECO:0000256" key="12">
    <source>
        <dbReference type="ARBA" id="ARBA00023136"/>
    </source>
</evidence>
<keyword evidence="5" id="KW-0004">4Fe-4S</keyword>
<dbReference type="PROSITE" id="PS51379">
    <property type="entry name" value="4FE4S_FER_2"/>
    <property type="match status" value="2"/>
</dbReference>
<evidence type="ECO:0000256" key="13">
    <source>
        <dbReference type="ARBA" id="ARBA00059456"/>
    </source>
</evidence>
<feature type="domain" description="4Fe-4S ferredoxin-type" evidence="16">
    <location>
        <begin position="45"/>
        <end position="70"/>
    </location>
</feature>
<organism evidence="17">
    <name type="scientific">Citrobacter koseri</name>
    <name type="common">Citrobacter diversus</name>
    <dbReference type="NCBI Taxonomy" id="545"/>
    <lineage>
        <taxon>Bacteria</taxon>
        <taxon>Pseudomonadati</taxon>
        <taxon>Pseudomonadota</taxon>
        <taxon>Gammaproteobacteria</taxon>
        <taxon>Enterobacterales</taxon>
        <taxon>Enterobacteriaceae</taxon>
        <taxon>Citrobacter</taxon>
    </lineage>
</organism>
<evidence type="ECO:0000256" key="5">
    <source>
        <dbReference type="ARBA" id="ARBA00022485"/>
    </source>
</evidence>
<accession>A0A078LEA1</accession>
<dbReference type="InterPro" id="IPR009051">
    <property type="entry name" value="Helical_ferredxn"/>
</dbReference>
<evidence type="ECO:0000256" key="11">
    <source>
        <dbReference type="ARBA" id="ARBA00023014"/>
    </source>
</evidence>
<reference evidence="17" key="1">
    <citation type="submission" date="2014-06" db="EMBL/GenBank/DDBJ databases">
        <authorList>
            <person name="Urmite Genomes Urmite Genomes"/>
        </authorList>
    </citation>
    <scope>NUCLEOTIDE SEQUENCE</scope>
</reference>
<keyword evidence="10" id="KW-0408">Iron</keyword>
<dbReference type="GO" id="GO:0009061">
    <property type="term" value="P:anaerobic respiration"/>
    <property type="evidence" value="ECO:0007669"/>
    <property type="project" value="InterPro"/>
</dbReference>
<keyword evidence="6" id="KW-0997">Cell inner membrane</keyword>
<dbReference type="InterPro" id="IPR017900">
    <property type="entry name" value="4Fe4S_Fe_S_CS"/>
</dbReference>
<keyword evidence="9" id="KW-0249">Electron transport</keyword>
<dbReference type="FunFam" id="1.10.1060.10:FF:000008">
    <property type="entry name" value="Glycerol-3-phosphate dehydrogenase, anaerobic, C subunit"/>
    <property type="match status" value="1"/>
</dbReference>
<dbReference type="Gene3D" id="1.10.1060.10">
    <property type="entry name" value="Alpha-helical ferredoxin"/>
    <property type="match status" value="1"/>
</dbReference>
<evidence type="ECO:0000256" key="2">
    <source>
        <dbReference type="ARBA" id="ARBA00005157"/>
    </source>
</evidence>
<dbReference type="InterPro" id="IPR017753">
    <property type="entry name" value="G3P_DH_GlpC_su"/>
</dbReference>
<evidence type="ECO:0000256" key="15">
    <source>
        <dbReference type="ARBA" id="ARBA00067433"/>
    </source>
</evidence>
<name>A0A078LEA1_CITKO</name>
<dbReference type="InterPro" id="IPR017896">
    <property type="entry name" value="4Fe4S_Fe-S-bd"/>
</dbReference>
<evidence type="ECO:0000256" key="1">
    <source>
        <dbReference type="ARBA" id="ARBA00004417"/>
    </source>
</evidence>
<dbReference type="NCBIfam" id="TIGR03379">
    <property type="entry name" value="glycerol3P_GlpC"/>
    <property type="match status" value="1"/>
</dbReference>
<keyword evidence="8" id="KW-0677">Repeat</keyword>
<evidence type="ECO:0000256" key="7">
    <source>
        <dbReference type="ARBA" id="ARBA00022723"/>
    </source>
</evidence>
<sequence length="396" mass="44068">MSDTSFESCIKCTVCTTACPVSRVNPGYPGPKQAGPDGERLRLKDGALYDDALKYCINCKRCEVACPSDVKIGDIIQRARARYDTSRPSLRNFILSHTDLMGSVSTPFAPVVNTATSLKPVRQLLDYALKIDHRRTLPKYSFGTFRRWYRSVAAQQTQYKDQVAFFHGCFVNYNHPQLGKDLINVLNAMGTGVQLLSKEKCCGVPLIANGFTDKARKQAVSNVASLREAIGVKGIPVIATSSTCTFALRDEYPEVLDVDNSGLREHIELATRWLWRKIDAGQTLPLKKLPLKVVYHTPCHMEKMGWTLYTLELLRQIPGLELTVLDSQCCGIAGTYGFKKENYPTSQSIGAPLFRQIEESGADIVVTDCETCKWQIEMSTSKRCEHPITLLAQALG</sequence>
<evidence type="ECO:0000256" key="4">
    <source>
        <dbReference type="ARBA" id="ARBA00022475"/>
    </source>
</evidence>
<comment type="subcellular location">
    <subcellularLocation>
        <location evidence="1">Cell inner membrane</location>
        <topology evidence="1">Peripheral membrane protein</topology>
    </subcellularLocation>
</comment>
<keyword evidence="7" id="KW-0479">Metal-binding</keyword>
<dbReference type="GO" id="GO:0005886">
    <property type="term" value="C:plasma membrane"/>
    <property type="evidence" value="ECO:0007669"/>
    <property type="project" value="UniProtKB-SubCell"/>
</dbReference>
<dbReference type="SUPFAM" id="SSF46548">
    <property type="entry name" value="alpha-helical ferredoxin"/>
    <property type="match status" value="1"/>
</dbReference>
<dbReference type="NCBIfam" id="NF008369">
    <property type="entry name" value="PRK11168.1"/>
    <property type="match status" value="1"/>
</dbReference>
<evidence type="ECO:0000256" key="3">
    <source>
        <dbReference type="ARBA" id="ARBA00022448"/>
    </source>
</evidence>
<evidence type="ECO:0000313" key="17">
    <source>
        <dbReference type="EMBL" id="CDZ82469.1"/>
    </source>
</evidence>
<evidence type="ECO:0000256" key="9">
    <source>
        <dbReference type="ARBA" id="ARBA00022982"/>
    </source>
</evidence>
<dbReference type="PROSITE" id="PS00198">
    <property type="entry name" value="4FE4S_FER_1"/>
    <property type="match status" value="1"/>
</dbReference>
<comment type="pathway">
    <text evidence="2">Polyol metabolism; glycerol degradation via glycerol kinase pathway; glycerone phosphate from sn-glycerol 3-phosphate (anaerobic route): step 1/1.</text>
</comment>
<dbReference type="Pfam" id="PF13183">
    <property type="entry name" value="Fer4_8"/>
    <property type="match status" value="1"/>
</dbReference>
<dbReference type="PATRIC" id="fig|545.12.peg.541"/>
<evidence type="ECO:0000256" key="8">
    <source>
        <dbReference type="ARBA" id="ARBA00022737"/>
    </source>
</evidence>
<keyword evidence="11" id="KW-0411">Iron-sulfur</keyword>
<dbReference type="GO" id="GO:0009331">
    <property type="term" value="C:glycerol-3-phosphate dehydrogenase (FAD) complex"/>
    <property type="evidence" value="ECO:0007669"/>
    <property type="project" value="InterPro"/>
</dbReference>
<evidence type="ECO:0000256" key="10">
    <source>
        <dbReference type="ARBA" id="ARBA00023004"/>
    </source>
</evidence>